<keyword evidence="1" id="KW-0732">Signal</keyword>
<organism evidence="2 3">
    <name type="scientific">Westerdykella ornata</name>
    <dbReference type="NCBI Taxonomy" id="318751"/>
    <lineage>
        <taxon>Eukaryota</taxon>
        <taxon>Fungi</taxon>
        <taxon>Dikarya</taxon>
        <taxon>Ascomycota</taxon>
        <taxon>Pezizomycotina</taxon>
        <taxon>Dothideomycetes</taxon>
        <taxon>Pleosporomycetidae</taxon>
        <taxon>Pleosporales</taxon>
        <taxon>Sporormiaceae</taxon>
        <taxon>Westerdykella</taxon>
    </lineage>
</organism>
<evidence type="ECO:0008006" key="4">
    <source>
        <dbReference type="Google" id="ProtNLM"/>
    </source>
</evidence>
<dbReference type="InterPro" id="IPR010916">
    <property type="entry name" value="TonB_box_CS"/>
</dbReference>
<dbReference type="PROSITE" id="PS00430">
    <property type="entry name" value="TONB_DEPENDENT_REC_1"/>
    <property type="match status" value="1"/>
</dbReference>
<sequence length="414" mass="43151">MVKPTFLAALLAAFPSVLAQSSSSNNTSYFIRCTTRFGYYPLPTGTAGVPTWYTFIESTNTFVVTTTSQDTITVTPNATVCGGIITETSTVTTTSTATPAAITVPDRSGQLPLLRAISTAAALTNPTPIPRIKGRSPVAGTDLEVTHLVNRQTLPGNTGGFIVNPDGSVSYLGRIFPHRVLCEQRRVVGTTSTVTATGAPTTVVLPPASVTAFSTTTVTTTVTLVQTAPTPRVYAACRGNNVVNSITDQYGNRINFDRIVYRPRGGFPIANELVVNTTNAVNCCGACQKTPNCAGSFFVPSRRECHIRLTAPPPPPSNSTLLLPSNGNSTFPVLPSGTGIGTGISLVPTGTSGVALPSSTANPWTTCARGSDTLYLGTIRGRSPAELGDEVALVFSNGPCGRFSVSTRRGSVGV</sequence>
<gene>
    <name evidence="2" type="ORF">EI97DRAFT_443503</name>
</gene>
<evidence type="ECO:0000313" key="3">
    <source>
        <dbReference type="Proteomes" id="UP000800097"/>
    </source>
</evidence>
<accession>A0A6A6JF75</accession>
<feature type="chain" id="PRO_5025329483" description="Apple domain-containing protein" evidence="1">
    <location>
        <begin position="20"/>
        <end position="414"/>
    </location>
</feature>
<feature type="signal peptide" evidence="1">
    <location>
        <begin position="1"/>
        <end position="19"/>
    </location>
</feature>
<reference evidence="2" key="1">
    <citation type="journal article" date="2020" name="Stud. Mycol.">
        <title>101 Dothideomycetes genomes: a test case for predicting lifestyles and emergence of pathogens.</title>
        <authorList>
            <person name="Haridas S."/>
            <person name="Albert R."/>
            <person name="Binder M."/>
            <person name="Bloem J."/>
            <person name="Labutti K."/>
            <person name="Salamov A."/>
            <person name="Andreopoulos B."/>
            <person name="Baker S."/>
            <person name="Barry K."/>
            <person name="Bills G."/>
            <person name="Bluhm B."/>
            <person name="Cannon C."/>
            <person name="Castanera R."/>
            <person name="Culley D."/>
            <person name="Daum C."/>
            <person name="Ezra D."/>
            <person name="Gonzalez J."/>
            <person name="Henrissat B."/>
            <person name="Kuo A."/>
            <person name="Liang C."/>
            <person name="Lipzen A."/>
            <person name="Lutzoni F."/>
            <person name="Magnuson J."/>
            <person name="Mondo S."/>
            <person name="Nolan M."/>
            <person name="Ohm R."/>
            <person name="Pangilinan J."/>
            <person name="Park H.-J."/>
            <person name="Ramirez L."/>
            <person name="Alfaro M."/>
            <person name="Sun H."/>
            <person name="Tritt A."/>
            <person name="Yoshinaga Y."/>
            <person name="Zwiers L.-H."/>
            <person name="Turgeon B."/>
            <person name="Goodwin S."/>
            <person name="Spatafora J."/>
            <person name="Crous P."/>
            <person name="Grigoriev I."/>
        </authorList>
    </citation>
    <scope>NUCLEOTIDE SEQUENCE</scope>
    <source>
        <strain evidence="2">CBS 379.55</strain>
    </source>
</reference>
<dbReference type="GeneID" id="54553006"/>
<evidence type="ECO:0000313" key="2">
    <source>
        <dbReference type="EMBL" id="KAF2275270.1"/>
    </source>
</evidence>
<dbReference type="RefSeq" id="XP_033652809.1">
    <property type="nucleotide sequence ID" value="XM_033799831.1"/>
</dbReference>
<protein>
    <recommendedName>
        <fullName evidence="4">Apple domain-containing protein</fullName>
    </recommendedName>
</protein>
<dbReference type="OrthoDB" id="5428787at2759"/>
<dbReference type="AlphaFoldDB" id="A0A6A6JF75"/>
<name>A0A6A6JF75_WESOR</name>
<proteinExistence type="predicted"/>
<evidence type="ECO:0000256" key="1">
    <source>
        <dbReference type="SAM" id="SignalP"/>
    </source>
</evidence>
<dbReference type="Proteomes" id="UP000800097">
    <property type="component" value="Unassembled WGS sequence"/>
</dbReference>
<keyword evidence="3" id="KW-1185">Reference proteome</keyword>
<dbReference type="EMBL" id="ML986498">
    <property type="protein sequence ID" value="KAF2275270.1"/>
    <property type="molecule type" value="Genomic_DNA"/>
</dbReference>